<gene>
    <name evidence="15" type="primary">znuA</name>
    <name evidence="15" type="ORF">MACH16_07700</name>
</gene>
<dbReference type="EMBL" id="AP027271">
    <property type="protein sequence ID" value="BDX02022.1"/>
    <property type="molecule type" value="Genomic_DNA"/>
</dbReference>
<keyword evidence="7" id="KW-0574">Periplasm</keyword>
<evidence type="ECO:0000256" key="3">
    <source>
        <dbReference type="ARBA" id="ARBA00015915"/>
    </source>
</evidence>
<dbReference type="InterPro" id="IPR050492">
    <property type="entry name" value="Bact_metal-bind_prot9"/>
</dbReference>
<keyword evidence="6 14" id="KW-0732">Signal</keyword>
<dbReference type="SUPFAM" id="SSF53807">
    <property type="entry name" value="Helical backbone' metal receptor"/>
    <property type="match status" value="1"/>
</dbReference>
<feature type="signal peptide" evidence="14">
    <location>
        <begin position="1"/>
        <end position="19"/>
    </location>
</feature>
<comment type="function">
    <text evidence="12">Part of the ATP-binding cassette (ABC) transport system ZnuABC involved in zinc import. Binds zinc with high affinity and specificity and delivers it to the membrane permease for translocation into the cytoplasm.</text>
</comment>
<dbReference type="Pfam" id="PF01297">
    <property type="entry name" value="ZnuA"/>
    <property type="match status" value="1"/>
</dbReference>
<keyword evidence="4" id="KW-0813">Transport</keyword>
<feature type="compositionally biased region" description="Basic and acidic residues" evidence="13">
    <location>
        <begin position="114"/>
        <end position="157"/>
    </location>
</feature>
<accession>A0ABM8FB21</accession>
<evidence type="ECO:0000256" key="11">
    <source>
        <dbReference type="ARBA" id="ARBA00023157"/>
    </source>
</evidence>
<keyword evidence="10" id="KW-0406">Ion transport</keyword>
<feature type="region of interest" description="Disordered" evidence="13">
    <location>
        <begin position="114"/>
        <end position="160"/>
    </location>
</feature>
<evidence type="ECO:0000256" key="13">
    <source>
        <dbReference type="SAM" id="MobiDB-lite"/>
    </source>
</evidence>
<sequence>MNKLLFALGVSALSPIALAKPIITTSIKPVSMVVAAIAGDKAEIQQIVSSTASPHDFAMRPSDLKKILNADVVVWVGESLERFLEKPLENAGKENSSIEWLALEGMSLHNFAKEHHHDDEGEAEEGHHDDHEAHEDHDHEAHGDHDEHEGHHHDGVDPHVWLSPDNARVLAKAVTARLVSLDAANAEYYNGNLASFEKGLSAKDAEIRSALNKVNSVPYIVFHDGYSYFEQHYGLSHAGEITVSPERKPGAKKVAEIRHEIEEHNVQCVFSEPQFSPAIVKTLLDGTDVNTTPLDPLGAQVKMGTNAYLSFLDSLSGQFLSCLG</sequence>
<evidence type="ECO:0000256" key="2">
    <source>
        <dbReference type="ARBA" id="ARBA00011028"/>
    </source>
</evidence>
<evidence type="ECO:0000313" key="16">
    <source>
        <dbReference type="Proteomes" id="UP001307608"/>
    </source>
</evidence>
<dbReference type="CDD" id="cd01019">
    <property type="entry name" value="ZnuA"/>
    <property type="match status" value="1"/>
</dbReference>
<dbReference type="Proteomes" id="UP001307608">
    <property type="component" value="Chromosome"/>
</dbReference>
<dbReference type="RefSeq" id="WP_338265545.1">
    <property type="nucleotide sequence ID" value="NZ_AP027271.1"/>
</dbReference>
<comment type="similarity">
    <text evidence="2">Belongs to the bacterial solute-binding protein 9 family.</text>
</comment>
<dbReference type="NCBIfam" id="NF007091">
    <property type="entry name" value="PRK09545.1"/>
    <property type="match status" value="1"/>
</dbReference>
<dbReference type="InterPro" id="IPR006127">
    <property type="entry name" value="ZnuA-like"/>
</dbReference>
<dbReference type="Gene3D" id="3.40.50.1980">
    <property type="entry name" value="Nitrogenase molybdenum iron protein domain"/>
    <property type="match status" value="2"/>
</dbReference>
<evidence type="ECO:0000256" key="8">
    <source>
        <dbReference type="ARBA" id="ARBA00022833"/>
    </source>
</evidence>
<evidence type="ECO:0000256" key="6">
    <source>
        <dbReference type="ARBA" id="ARBA00022729"/>
    </source>
</evidence>
<organism evidence="15 16">
    <name type="scientific">Marinomonas pontica</name>
    <dbReference type="NCBI Taxonomy" id="264739"/>
    <lineage>
        <taxon>Bacteria</taxon>
        <taxon>Pseudomonadati</taxon>
        <taxon>Pseudomonadota</taxon>
        <taxon>Gammaproteobacteria</taxon>
        <taxon>Oceanospirillales</taxon>
        <taxon>Oceanospirillaceae</taxon>
        <taxon>Marinomonas</taxon>
    </lineage>
</organism>
<proteinExistence type="inferred from homology"/>
<keyword evidence="8" id="KW-0862">Zinc</keyword>
<feature type="chain" id="PRO_5046253975" description="High-affinity zinc uptake system protein ZnuA" evidence="14">
    <location>
        <begin position="20"/>
        <end position="324"/>
    </location>
</feature>
<evidence type="ECO:0000256" key="10">
    <source>
        <dbReference type="ARBA" id="ARBA00023065"/>
    </source>
</evidence>
<evidence type="ECO:0000256" key="5">
    <source>
        <dbReference type="ARBA" id="ARBA00022723"/>
    </source>
</evidence>
<evidence type="ECO:0000313" key="15">
    <source>
        <dbReference type="EMBL" id="BDX02022.1"/>
    </source>
</evidence>
<evidence type="ECO:0000256" key="1">
    <source>
        <dbReference type="ARBA" id="ARBA00004418"/>
    </source>
</evidence>
<reference evidence="15 16" key="1">
    <citation type="submission" date="2023-01" db="EMBL/GenBank/DDBJ databases">
        <title>Complete genome sequence of Marinomonas pontica strain 200518_36.</title>
        <authorList>
            <person name="Ueki S."/>
            <person name="Gajardo G."/>
            <person name="Maruyama F."/>
        </authorList>
    </citation>
    <scope>NUCLEOTIDE SEQUENCE [LARGE SCALE GENOMIC DNA]</scope>
    <source>
        <strain evidence="15 16">200518_36</strain>
    </source>
</reference>
<keyword evidence="11" id="KW-1015">Disulfide bond</keyword>
<evidence type="ECO:0000256" key="14">
    <source>
        <dbReference type="SAM" id="SignalP"/>
    </source>
</evidence>
<keyword evidence="16" id="KW-1185">Reference proteome</keyword>
<evidence type="ECO:0000256" key="7">
    <source>
        <dbReference type="ARBA" id="ARBA00022764"/>
    </source>
</evidence>
<dbReference type="InterPro" id="IPR035520">
    <property type="entry name" value="ZnuA"/>
</dbReference>
<name>A0ABM8FB21_9GAMM</name>
<keyword evidence="9" id="KW-0864">Zinc transport</keyword>
<protein>
    <recommendedName>
        <fullName evidence="3">High-affinity zinc uptake system protein ZnuA</fullName>
    </recommendedName>
</protein>
<keyword evidence="5" id="KW-0479">Metal-binding</keyword>
<evidence type="ECO:0000256" key="12">
    <source>
        <dbReference type="ARBA" id="ARBA00045516"/>
    </source>
</evidence>
<evidence type="ECO:0000256" key="9">
    <source>
        <dbReference type="ARBA" id="ARBA00022906"/>
    </source>
</evidence>
<dbReference type="PANTHER" id="PTHR42953:SF3">
    <property type="entry name" value="HIGH-AFFINITY ZINC UPTAKE SYSTEM PROTEIN ZNUA"/>
    <property type="match status" value="1"/>
</dbReference>
<evidence type="ECO:0000256" key="4">
    <source>
        <dbReference type="ARBA" id="ARBA00022448"/>
    </source>
</evidence>
<dbReference type="PANTHER" id="PTHR42953">
    <property type="entry name" value="HIGH-AFFINITY ZINC UPTAKE SYSTEM PROTEIN ZNUA-RELATED"/>
    <property type="match status" value="1"/>
</dbReference>
<comment type="subcellular location">
    <subcellularLocation>
        <location evidence="1">Periplasm</location>
    </subcellularLocation>
</comment>